<evidence type="ECO:0000256" key="2">
    <source>
        <dbReference type="ARBA" id="ARBA00022741"/>
    </source>
</evidence>
<dbReference type="InterPro" id="IPR000719">
    <property type="entry name" value="Prot_kinase_dom"/>
</dbReference>
<dbReference type="GO" id="GO:0004672">
    <property type="term" value="F:protein kinase activity"/>
    <property type="evidence" value="ECO:0007669"/>
    <property type="project" value="InterPro"/>
</dbReference>
<feature type="compositionally biased region" description="Basic and acidic residues" evidence="5">
    <location>
        <begin position="37"/>
        <end position="47"/>
    </location>
</feature>
<accession>A0A078AJ81</accession>
<protein>
    <submittedName>
        <fullName evidence="7">Protein kinase domain containing protein</fullName>
    </submittedName>
</protein>
<evidence type="ECO:0000313" key="7">
    <source>
        <dbReference type="EMBL" id="CDW82279.1"/>
    </source>
</evidence>
<dbReference type="PANTHER" id="PTHR24347">
    <property type="entry name" value="SERINE/THREONINE-PROTEIN KINASE"/>
    <property type="match status" value="1"/>
</dbReference>
<dbReference type="PROSITE" id="PS00108">
    <property type="entry name" value="PROTEIN_KINASE_ST"/>
    <property type="match status" value="1"/>
</dbReference>
<dbReference type="EMBL" id="CCKQ01010756">
    <property type="protein sequence ID" value="CDW82279.1"/>
    <property type="molecule type" value="Genomic_DNA"/>
</dbReference>
<dbReference type="PROSITE" id="PS50011">
    <property type="entry name" value="PROTEIN_KINASE_DOM"/>
    <property type="match status" value="1"/>
</dbReference>
<dbReference type="InterPro" id="IPR008271">
    <property type="entry name" value="Ser/Thr_kinase_AS"/>
</dbReference>
<dbReference type="SMART" id="SM00220">
    <property type="entry name" value="S_TKc"/>
    <property type="match status" value="1"/>
</dbReference>
<evidence type="ECO:0000256" key="5">
    <source>
        <dbReference type="SAM" id="MobiDB-lite"/>
    </source>
</evidence>
<dbReference type="AlphaFoldDB" id="A0A078AJ81"/>
<dbReference type="FunFam" id="1.10.510.10:FF:000571">
    <property type="entry name" value="Maternal embryonic leucine zipper kinase"/>
    <property type="match status" value="1"/>
</dbReference>
<dbReference type="GO" id="GO:0005524">
    <property type="term" value="F:ATP binding"/>
    <property type="evidence" value="ECO:0007669"/>
    <property type="project" value="UniProtKB-UniRule"/>
</dbReference>
<dbReference type="CDD" id="cd05117">
    <property type="entry name" value="STKc_CAMK"/>
    <property type="match status" value="1"/>
</dbReference>
<feature type="region of interest" description="Disordered" evidence="5">
    <location>
        <begin position="71"/>
        <end position="101"/>
    </location>
</feature>
<feature type="binding site" evidence="4">
    <location>
        <position position="186"/>
    </location>
    <ligand>
        <name>ATP</name>
        <dbReference type="ChEBI" id="CHEBI:30616"/>
    </ligand>
</feature>
<evidence type="ECO:0000259" key="6">
    <source>
        <dbReference type="PROSITE" id="PS50011"/>
    </source>
</evidence>
<feature type="compositionally biased region" description="Polar residues" evidence="5">
    <location>
        <begin position="14"/>
        <end position="24"/>
    </location>
</feature>
<dbReference type="Pfam" id="PF00069">
    <property type="entry name" value="Pkinase"/>
    <property type="match status" value="1"/>
</dbReference>
<dbReference type="InParanoid" id="A0A078AJ81"/>
<dbReference type="SUPFAM" id="SSF56112">
    <property type="entry name" value="Protein kinase-like (PK-like)"/>
    <property type="match status" value="1"/>
</dbReference>
<feature type="domain" description="Protein kinase" evidence="6">
    <location>
        <begin position="157"/>
        <end position="406"/>
    </location>
</feature>
<dbReference type="Gene3D" id="1.10.510.10">
    <property type="entry name" value="Transferase(Phosphotransferase) domain 1"/>
    <property type="match status" value="1"/>
</dbReference>
<keyword evidence="7" id="KW-0418">Kinase</keyword>
<dbReference type="OMA" id="HENTICH"/>
<dbReference type="PROSITE" id="PS00107">
    <property type="entry name" value="PROTEIN_KINASE_ATP"/>
    <property type="match status" value="1"/>
</dbReference>
<feature type="region of interest" description="Disordered" evidence="5">
    <location>
        <begin position="1"/>
        <end position="54"/>
    </location>
</feature>
<organism evidence="7 8">
    <name type="scientific">Stylonychia lemnae</name>
    <name type="common">Ciliate</name>
    <dbReference type="NCBI Taxonomy" id="5949"/>
    <lineage>
        <taxon>Eukaryota</taxon>
        <taxon>Sar</taxon>
        <taxon>Alveolata</taxon>
        <taxon>Ciliophora</taxon>
        <taxon>Intramacronucleata</taxon>
        <taxon>Spirotrichea</taxon>
        <taxon>Stichotrichia</taxon>
        <taxon>Sporadotrichida</taxon>
        <taxon>Oxytrichidae</taxon>
        <taxon>Stylonychinae</taxon>
        <taxon>Stylonychia</taxon>
    </lineage>
</organism>
<dbReference type="InterPro" id="IPR017441">
    <property type="entry name" value="Protein_kinase_ATP_BS"/>
</dbReference>
<evidence type="ECO:0000313" key="8">
    <source>
        <dbReference type="Proteomes" id="UP000039865"/>
    </source>
</evidence>
<feature type="compositionally biased region" description="Basic and acidic residues" evidence="5">
    <location>
        <begin position="588"/>
        <end position="597"/>
    </location>
</feature>
<reference evidence="7 8" key="1">
    <citation type="submission" date="2014-06" db="EMBL/GenBank/DDBJ databases">
        <authorList>
            <person name="Swart Estienne"/>
        </authorList>
    </citation>
    <scope>NUCLEOTIDE SEQUENCE [LARGE SCALE GENOMIC DNA]</scope>
    <source>
        <strain evidence="7 8">130c</strain>
    </source>
</reference>
<feature type="compositionally biased region" description="Polar residues" evidence="5">
    <location>
        <begin position="71"/>
        <end position="100"/>
    </location>
</feature>
<gene>
    <name evidence="7" type="primary">Contig6416.g6863</name>
    <name evidence="7" type="ORF">STYLEM_11309</name>
</gene>
<feature type="region of interest" description="Disordered" evidence="5">
    <location>
        <begin position="543"/>
        <end position="604"/>
    </location>
</feature>
<comment type="subunit">
    <text evidence="1">Monomer.</text>
</comment>
<feature type="compositionally biased region" description="Polar residues" evidence="5">
    <location>
        <begin position="574"/>
        <end position="587"/>
    </location>
</feature>
<feature type="compositionally biased region" description="Low complexity" evidence="5">
    <location>
        <begin position="506"/>
        <end position="520"/>
    </location>
</feature>
<proteinExistence type="predicted"/>
<sequence length="604" mass="69608">MESQSPEFKEERMTSSLNLQSLSGMQADDSLITEDQLDFKGQDESADKQNSWLTKRKNGAFKSVEYYQLDTSQSQNSTNKGSNPSSENSSPLKKGNQFSNRTKDFRQNLKGSLNLGLDRSKFQSSTSFSSVINMENITADEIQKIEQEFRNEFEKYYIEGKFIGEGCSAVVKECENRATGQKYAVKIMRNLDEERVAAAKNEFDLLKSLKHSNIVKVQEFFVTHKQIYMIMERVEGQELMDRISEIEKYDENIAKKLFRQALLAIEYLHENTICHRDIKPSNILVLNNKEKIKLTDFNISKLCKNKNFQMLTHTGTESFSAPEMFSSEVYNEKIDLWSAGCVLYTMLAGYQPANKLYKMIKEGIYDLEGETWQDISENAKDLIKKLLTVDPEQRLSAKEALNHPWVSVQEDKPFALSTVVTKMNQRKSIRLMDVNLNKLSENLYPNIDYSQIYQSLLQKGLDPIKQKRERKMSMREDSKMMAFQNPSRVTSRRKNTDFSIDDEAYNNLNKQQTTTTNENNLDAKSLQAKDLMGCQLSNIDEISDRQSDANTSPQKTPRNGSINAGFEDFDFPLQRQSSFSITLSKQELSPKDEIREQQEEEDEQ</sequence>
<evidence type="ECO:0000256" key="1">
    <source>
        <dbReference type="ARBA" id="ARBA00011245"/>
    </source>
</evidence>
<keyword evidence="7" id="KW-0808">Transferase</keyword>
<name>A0A078AJ81_STYLE</name>
<keyword evidence="2 4" id="KW-0547">Nucleotide-binding</keyword>
<feature type="compositionally biased region" description="Polar residues" evidence="5">
    <location>
        <begin position="548"/>
        <end position="562"/>
    </location>
</feature>
<dbReference type="InterPro" id="IPR011009">
    <property type="entry name" value="Kinase-like_dom_sf"/>
</dbReference>
<keyword evidence="3 4" id="KW-0067">ATP-binding</keyword>
<evidence type="ECO:0000256" key="4">
    <source>
        <dbReference type="PROSITE-ProRule" id="PRU10141"/>
    </source>
</evidence>
<evidence type="ECO:0000256" key="3">
    <source>
        <dbReference type="ARBA" id="ARBA00022840"/>
    </source>
</evidence>
<feature type="region of interest" description="Disordered" evidence="5">
    <location>
        <begin position="481"/>
        <end position="522"/>
    </location>
</feature>
<keyword evidence="8" id="KW-1185">Reference proteome</keyword>
<dbReference type="Proteomes" id="UP000039865">
    <property type="component" value="Unassembled WGS sequence"/>
</dbReference>
<dbReference type="OrthoDB" id="10252171at2759"/>